<feature type="transmembrane region" description="Helical" evidence="2">
    <location>
        <begin position="35"/>
        <end position="54"/>
    </location>
</feature>
<dbReference type="Proteomes" id="UP000283128">
    <property type="component" value="Unassembled WGS sequence"/>
</dbReference>
<organism evidence="4 5">
    <name type="scientific">Streptomyces antnestii</name>
    <dbReference type="NCBI Taxonomy" id="2494256"/>
    <lineage>
        <taxon>Bacteria</taxon>
        <taxon>Bacillati</taxon>
        <taxon>Actinomycetota</taxon>
        <taxon>Actinomycetes</taxon>
        <taxon>Kitasatosporales</taxon>
        <taxon>Streptomycetaceae</taxon>
        <taxon>Streptomyces</taxon>
    </lineage>
</organism>
<name>A0A437NXZ8_9ACTN</name>
<dbReference type="OrthoDB" id="4337166at2"/>
<dbReference type="InterPro" id="IPR012495">
    <property type="entry name" value="TadE-like_dom"/>
</dbReference>
<dbReference type="InterPro" id="IPR049790">
    <property type="entry name" value="Rv3655c/TadE"/>
</dbReference>
<accession>A0A437NXZ8</accession>
<gene>
    <name evidence="4" type="ORF">EOT10_40065</name>
</gene>
<proteinExistence type="predicted"/>
<protein>
    <recommendedName>
        <fullName evidence="3">TadE-like domain-containing protein</fullName>
    </recommendedName>
</protein>
<reference evidence="4 5" key="1">
    <citation type="submission" date="2019-01" db="EMBL/GenBank/DDBJ databases">
        <title>Genome sequences of Streptomyces and Rhizobium isolates collected from root and soil.</title>
        <authorList>
            <person name="Chhettri S."/>
            <person name="Sevigny J.L."/>
            <person name="Sen A."/>
            <person name="Ennis N."/>
            <person name="Tisa L."/>
        </authorList>
    </citation>
    <scope>NUCLEOTIDE SEQUENCE [LARGE SCALE GENOMIC DNA]</scope>
    <source>
        <strain evidence="4 5">San01</strain>
    </source>
</reference>
<comment type="caution">
    <text evidence="4">The sequence shown here is derived from an EMBL/GenBank/DDBJ whole genome shotgun (WGS) entry which is preliminary data.</text>
</comment>
<keyword evidence="2" id="KW-0472">Membrane</keyword>
<dbReference type="RefSeq" id="WP_127833295.1">
    <property type="nucleotide sequence ID" value="NZ_RZYA01000037.1"/>
</dbReference>
<keyword evidence="2" id="KW-0812">Transmembrane</keyword>
<evidence type="ECO:0000313" key="4">
    <source>
        <dbReference type="EMBL" id="RVU14909.1"/>
    </source>
</evidence>
<dbReference type="NCBIfam" id="NF041390">
    <property type="entry name" value="TadE_Rv3655c"/>
    <property type="match status" value="1"/>
</dbReference>
<dbReference type="EMBL" id="RZYA01000037">
    <property type="protein sequence ID" value="RVU14909.1"/>
    <property type="molecule type" value="Genomic_DNA"/>
</dbReference>
<feature type="region of interest" description="Disordered" evidence="1">
    <location>
        <begin position="1"/>
        <end position="23"/>
    </location>
</feature>
<evidence type="ECO:0000256" key="2">
    <source>
        <dbReference type="SAM" id="Phobius"/>
    </source>
</evidence>
<keyword evidence="5" id="KW-1185">Reference proteome</keyword>
<keyword evidence="2" id="KW-1133">Transmembrane helix</keyword>
<evidence type="ECO:0000259" key="3">
    <source>
        <dbReference type="Pfam" id="PF07811"/>
    </source>
</evidence>
<feature type="domain" description="TadE-like" evidence="3">
    <location>
        <begin position="29"/>
        <end position="71"/>
    </location>
</feature>
<evidence type="ECO:0000256" key="1">
    <source>
        <dbReference type="SAM" id="MobiDB-lite"/>
    </source>
</evidence>
<sequence length="145" mass="14423">MGSAAGAWRIGRPRGGSPRTGGQWAGDRGFVTAEAAVVLPVLVTFTVALVWALMAASAQIQCVDAARAGARAIARQDPEGAAVASAKRVAPRGAKVAVSREGDLVRVEVEAAAPGPGALNVRLRADAVALAEETVGAAAGTVGDS</sequence>
<evidence type="ECO:0000313" key="5">
    <source>
        <dbReference type="Proteomes" id="UP000283128"/>
    </source>
</evidence>
<dbReference type="AlphaFoldDB" id="A0A437NXZ8"/>
<dbReference type="Pfam" id="PF07811">
    <property type="entry name" value="TadE"/>
    <property type="match status" value="1"/>
</dbReference>